<organism evidence="1 2">
    <name type="scientific">Stylonychia lemnae</name>
    <name type="common">Ciliate</name>
    <dbReference type="NCBI Taxonomy" id="5949"/>
    <lineage>
        <taxon>Eukaryota</taxon>
        <taxon>Sar</taxon>
        <taxon>Alveolata</taxon>
        <taxon>Ciliophora</taxon>
        <taxon>Intramacronucleata</taxon>
        <taxon>Spirotrichea</taxon>
        <taxon>Stichotrichia</taxon>
        <taxon>Sporadotrichida</taxon>
        <taxon>Oxytrichidae</taxon>
        <taxon>Stylonychinae</taxon>
        <taxon>Stylonychia</taxon>
    </lineage>
</organism>
<dbReference type="InParanoid" id="A0A077ZYH1"/>
<proteinExistence type="predicted"/>
<gene>
    <name evidence="1" type="primary">Contig19467.g20645</name>
    <name evidence="1" type="ORF">STYLEM_3644</name>
</gene>
<evidence type="ECO:0000313" key="2">
    <source>
        <dbReference type="Proteomes" id="UP000039865"/>
    </source>
</evidence>
<protein>
    <submittedName>
        <fullName evidence="1">Uncharacterized protein</fullName>
    </submittedName>
</protein>
<evidence type="ECO:0000313" key="1">
    <source>
        <dbReference type="EMBL" id="CDW74662.1"/>
    </source>
</evidence>
<dbReference type="AlphaFoldDB" id="A0A077ZYH1"/>
<accession>A0A077ZYH1</accession>
<keyword evidence="2" id="KW-1185">Reference proteome</keyword>
<reference evidence="1 2" key="1">
    <citation type="submission" date="2014-06" db="EMBL/GenBank/DDBJ databases">
        <authorList>
            <person name="Swart Estienne"/>
        </authorList>
    </citation>
    <scope>NUCLEOTIDE SEQUENCE [LARGE SCALE GENOMIC DNA]</scope>
    <source>
        <strain evidence="1 2">130c</strain>
    </source>
</reference>
<name>A0A077ZYH1_STYLE</name>
<sequence>MFNNSFGGFIAHSDTEINTIKIQSVTVKNLENAQICGVFCFTPFSGELHITSSSKYQKTEFSNFYSLSESQFMKFNSSQISAITNVYLENITIDCQNKDKPDQTSNIFIQNSEGIIRILEKAQLFTKNSFFGNCYKQQSGSMISISTNLYEDYGSIFQNINGAYGGIVSCYGCLIKMKNTTMININAISGGSIAITGFCDILLDAISVHNLSVYSKGGFLFDQQYQSDAGNLTKTHIILKNSQQIYDIEANEGGLFYLFQTSSSLLIQNVLIQNVTIQRVKLILYFKIQLAQIFTAVQQKIVVIKIQEEYFQFKRLNLMTQGLSLNTIQVNMEELQMLKKEQCYNVSRSIIFSNLRQPNNLWEYILLKLSC</sequence>
<dbReference type="EMBL" id="CCKQ01003537">
    <property type="protein sequence ID" value="CDW74662.1"/>
    <property type="molecule type" value="Genomic_DNA"/>
</dbReference>
<dbReference type="Proteomes" id="UP000039865">
    <property type="component" value="Unassembled WGS sequence"/>
</dbReference>